<keyword evidence="1" id="KW-0175">Coiled coil</keyword>
<evidence type="ECO:0000256" key="3">
    <source>
        <dbReference type="SAM" id="SignalP"/>
    </source>
</evidence>
<accession>C9ML04</accession>
<evidence type="ECO:0000256" key="1">
    <source>
        <dbReference type="SAM" id="Coils"/>
    </source>
</evidence>
<proteinExistence type="predicted"/>
<keyword evidence="2" id="KW-0812">Transmembrane</keyword>
<keyword evidence="3" id="KW-0732">Signal</keyword>
<evidence type="ECO:0000313" key="5">
    <source>
        <dbReference type="Proteomes" id="UP000003327"/>
    </source>
</evidence>
<keyword evidence="2" id="KW-0472">Membrane</keyword>
<dbReference type="SUPFAM" id="SSF50998">
    <property type="entry name" value="Quinoprotein alcohol dehydrogenase-like"/>
    <property type="match status" value="1"/>
</dbReference>
<organism evidence="4 5">
    <name type="scientific">Prevotella veroralis F0319</name>
    <dbReference type="NCBI Taxonomy" id="649761"/>
    <lineage>
        <taxon>Bacteria</taxon>
        <taxon>Pseudomonadati</taxon>
        <taxon>Bacteroidota</taxon>
        <taxon>Bacteroidia</taxon>
        <taxon>Bacteroidales</taxon>
        <taxon>Prevotellaceae</taxon>
        <taxon>Prevotella</taxon>
    </lineage>
</organism>
<keyword evidence="5" id="KW-1185">Reference proteome</keyword>
<dbReference type="eggNOG" id="ENOG5033RQF">
    <property type="taxonomic scope" value="Bacteria"/>
</dbReference>
<dbReference type="Proteomes" id="UP000003327">
    <property type="component" value="Unassembled WGS sequence"/>
</dbReference>
<feature type="signal peptide" evidence="3">
    <location>
        <begin position="1"/>
        <end position="25"/>
    </location>
</feature>
<feature type="chain" id="PRO_5002999844" description="Flagellar protein FliS" evidence="3">
    <location>
        <begin position="26"/>
        <end position="1058"/>
    </location>
</feature>
<dbReference type="Gene3D" id="2.130.10.10">
    <property type="entry name" value="YVTN repeat-like/Quinoprotein amine dehydrogenase"/>
    <property type="match status" value="1"/>
</dbReference>
<evidence type="ECO:0008006" key="6">
    <source>
        <dbReference type="Google" id="ProtNLM"/>
    </source>
</evidence>
<dbReference type="RefSeq" id="WP_004381886.1">
    <property type="nucleotide sequence ID" value="NZ_GG698712.1"/>
</dbReference>
<comment type="caution">
    <text evidence="4">The sequence shown here is derived from an EMBL/GenBank/DDBJ whole genome shotgun (WGS) entry which is preliminary data.</text>
</comment>
<dbReference type="OrthoDB" id="1082599at2"/>
<gene>
    <name evidence="4" type="ORF">HMPREF0973_00279</name>
</gene>
<dbReference type="EMBL" id="ACVA01000008">
    <property type="protein sequence ID" value="EEX19824.1"/>
    <property type="molecule type" value="Genomic_DNA"/>
</dbReference>
<reference evidence="4 5" key="1">
    <citation type="submission" date="2009-09" db="EMBL/GenBank/DDBJ databases">
        <authorList>
            <person name="Weinstock G."/>
            <person name="Sodergren E."/>
            <person name="Clifton S."/>
            <person name="Fulton L."/>
            <person name="Fulton B."/>
            <person name="Courtney L."/>
            <person name="Fronick C."/>
            <person name="Harrison M."/>
            <person name="Strong C."/>
            <person name="Farmer C."/>
            <person name="Delahaunty K."/>
            <person name="Markovic C."/>
            <person name="Hall O."/>
            <person name="Minx P."/>
            <person name="Tomlinson C."/>
            <person name="Mitreva M."/>
            <person name="Nelson J."/>
            <person name="Hou S."/>
            <person name="Wollam A."/>
            <person name="Pepin K.H."/>
            <person name="Johnson M."/>
            <person name="Bhonagiri V."/>
            <person name="Nash W.E."/>
            <person name="Warren W."/>
            <person name="Chinwalla A."/>
            <person name="Mardis E.R."/>
            <person name="Wilson R.K."/>
        </authorList>
    </citation>
    <scope>NUCLEOTIDE SEQUENCE [LARGE SCALE GENOMIC DNA]</scope>
    <source>
        <strain evidence="4 5">F0319</strain>
    </source>
</reference>
<feature type="transmembrane region" description="Helical" evidence="2">
    <location>
        <begin position="629"/>
        <end position="649"/>
    </location>
</feature>
<evidence type="ECO:0000256" key="2">
    <source>
        <dbReference type="SAM" id="Phobius"/>
    </source>
</evidence>
<feature type="coiled-coil region" evidence="1">
    <location>
        <begin position="768"/>
        <end position="795"/>
    </location>
</feature>
<dbReference type="HOGENOM" id="CLU_285581_0_0_10"/>
<sequence length="1058" mass="120620">MTTNDNYTKRGHVLMTWLCSLFLIAVTGCEEATTTRSLSEQEYHYDGSLSMLSVDRDGYWIGAETGIVWHVKGQDKTCYYTGLDRIYDIERNPQNTNQIWIAARNAGLQLWNIAQDSLVHQATFTLPNKGDEYSPYDIEQVKGTIYLATSQGLYSTTASSTTKELTPIYPKSSKKTEQGVTPFVVNNLSHAGGRWLFAATQAGIAALDLYNNKVKVRHQGEYIRHLEVYDNRLYALANGKLLVERLDGQHEEQHAIPQAVLSFYKVGRIYYFITSSSVLLSDDLKRFISAPLHHEIPTNAHEMAIPNDGKGFSVLLGKSEVWRIPHHLGIFTANASIAVACKTGDKRLYLNDKRELFRQQGNEKEATKIYDFKEGEQPMEMQAFGDDVYYRNVSNQLCRLTADKNYLLNQVFARPKVLMQTKTRITAMALQPTKRKVLLGVQDYLLAIDMETGKVDTVKSMNGKYITSFYQPSPAGDKIYITTLNHGVFVGNGEAFSPIKNTTNKSFINGIITCSKRPNRITLLTNHQLEILGSDSLQTDGCTRMYCINDSILYTISEAGIHKYAIRQGQKLVDCGTFYNDIHFNAQAGFVQGQSLYIGSDLGVMALQVGKETSAQWVTFNAKVPNPRLVLLVLLAVLVVIGMIIFVYIKQKRAEKMQLQLGKDDLHRRLSTLTSIRNRLSDGEQKDIDNIYQEIEQIGNDSQDLKAASRQFSSVSARISRINQDTALYMMKYLNDQIKRIQVVNIYESNIVLKASEEARLSNDIEIIIRQCEKNETWLREIEDLEEQLHELRRSTEGTLILKGLNDGMKEEISRISERYQQVPIAEVHDDFAAIKAQYERIFSTEGLFIIQQYIDQNIAYLEREEDYQHVTKALITELKTIKDELTVRDRIEVLRTLQIIDYRIAQVKQLKALQRLMQHYITVHDNIVHENESRRMKKFDSKLFADIDSATRDITDRIKALSAFFFDSMMKTDESVCEDLFHFTSANSQQVRVLILLLAIPKVKRTLLPGMLGIYGNLNPVVSRLYHSKIGDNRKALIDYCKAHPSSIVHYILKLSE</sequence>
<dbReference type="AlphaFoldDB" id="C9ML04"/>
<evidence type="ECO:0000313" key="4">
    <source>
        <dbReference type="EMBL" id="EEX19824.1"/>
    </source>
</evidence>
<protein>
    <recommendedName>
        <fullName evidence="6">Flagellar protein FliS</fullName>
    </recommendedName>
</protein>
<keyword evidence="2" id="KW-1133">Transmembrane helix</keyword>
<dbReference type="InterPro" id="IPR011047">
    <property type="entry name" value="Quinoprotein_ADH-like_sf"/>
</dbReference>
<name>C9ML04_9BACT</name>
<dbReference type="InterPro" id="IPR015943">
    <property type="entry name" value="WD40/YVTN_repeat-like_dom_sf"/>
</dbReference>